<feature type="compositionally biased region" description="Basic and acidic residues" evidence="1">
    <location>
        <begin position="261"/>
        <end position="277"/>
    </location>
</feature>
<dbReference type="Proteomes" id="UP001239213">
    <property type="component" value="Unassembled WGS sequence"/>
</dbReference>
<keyword evidence="3" id="KW-1185">Reference proteome</keyword>
<organism evidence="2 3">
    <name type="scientific">Colletotrichum cuscutae</name>
    <dbReference type="NCBI Taxonomy" id="1209917"/>
    <lineage>
        <taxon>Eukaryota</taxon>
        <taxon>Fungi</taxon>
        <taxon>Dikarya</taxon>
        <taxon>Ascomycota</taxon>
        <taxon>Pezizomycotina</taxon>
        <taxon>Sordariomycetes</taxon>
        <taxon>Hypocreomycetidae</taxon>
        <taxon>Glomerellales</taxon>
        <taxon>Glomerellaceae</taxon>
        <taxon>Colletotrichum</taxon>
        <taxon>Colletotrichum acutatum species complex</taxon>
    </lineage>
</organism>
<name>A0AAI9UR50_9PEZI</name>
<evidence type="ECO:0000313" key="2">
    <source>
        <dbReference type="EMBL" id="KAK1460546.1"/>
    </source>
</evidence>
<sequence>MVLEAKVYPQRMQLPAVWNAQKRHIKRLGSKTKAIIRDNEYLFLILHPKAVLSTHAVSGFSCEPLHLETSSNTAKISTCAARNILTACFNQDILSYGHLFELLKTVIVTTNHVVLGQDVGSRLSDTAANFERSPSPEDKLREARVQLYQYLKAIATEDTPTFIDCCPQLRKWDSTDAEYRGLLHEFGRVRPYELEMERIRQSCGSTTHIESLECFRQARWEEFIASLALGPSHLTTCAFTSILEPSKQLRLELPKPSTMEESNHEHAPFVLSKTEKQRAKRQRRREIAKAQIRDD</sequence>
<evidence type="ECO:0000256" key="1">
    <source>
        <dbReference type="SAM" id="MobiDB-lite"/>
    </source>
</evidence>
<proteinExistence type="predicted"/>
<gene>
    <name evidence="2" type="ORF">CCUS01_08893</name>
</gene>
<dbReference type="EMBL" id="MPDP01000273">
    <property type="protein sequence ID" value="KAK1460546.1"/>
    <property type="molecule type" value="Genomic_DNA"/>
</dbReference>
<evidence type="ECO:0000313" key="3">
    <source>
        <dbReference type="Proteomes" id="UP001239213"/>
    </source>
</evidence>
<dbReference type="AlphaFoldDB" id="A0AAI9UR50"/>
<reference evidence="2" key="1">
    <citation type="submission" date="2016-11" db="EMBL/GenBank/DDBJ databases">
        <title>The genome sequence of Colletotrichum cuscutae.</title>
        <authorList>
            <person name="Baroncelli R."/>
        </authorList>
    </citation>
    <scope>NUCLEOTIDE SEQUENCE</scope>
    <source>
        <strain evidence="2">IMI 304802</strain>
    </source>
</reference>
<comment type="caution">
    <text evidence="2">The sequence shown here is derived from an EMBL/GenBank/DDBJ whole genome shotgun (WGS) entry which is preliminary data.</text>
</comment>
<accession>A0AAI9UR50</accession>
<feature type="region of interest" description="Disordered" evidence="1">
    <location>
        <begin position="255"/>
        <end position="295"/>
    </location>
</feature>
<protein>
    <submittedName>
        <fullName evidence="2">Uncharacterized protein</fullName>
    </submittedName>
</protein>
<feature type="compositionally biased region" description="Basic and acidic residues" evidence="1">
    <location>
        <begin position="285"/>
        <end position="295"/>
    </location>
</feature>